<dbReference type="RefSeq" id="WP_080523198.1">
    <property type="nucleotide sequence ID" value="NZ_LPUF01000001.1"/>
</dbReference>
<feature type="signal peptide" evidence="1">
    <location>
        <begin position="1"/>
        <end position="22"/>
    </location>
</feature>
<dbReference type="Pfam" id="PF10677">
    <property type="entry name" value="DUF2490"/>
    <property type="match status" value="1"/>
</dbReference>
<keyword evidence="1" id="KW-0732">Signal</keyword>
<comment type="caution">
    <text evidence="2">The sequence shown here is derived from an EMBL/GenBank/DDBJ whole genome shotgun (WGS) entry which is preliminary data.</text>
</comment>
<organism evidence="2 3">
    <name type="scientific">Methyloprofundus sedimenti</name>
    <dbReference type="NCBI Taxonomy" id="1420851"/>
    <lineage>
        <taxon>Bacteria</taxon>
        <taxon>Pseudomonadati</taxon>
        <taxon>Pseudomonadota</taxon>
        <taxon>Gammaproteobacteria</taxon>
        <taxon>Methylococcales</taxon>
        <taxon>Methylococcaceae</taxon>
        <taxon>Methyloprofundus</taxon>
    </lineage>
</organism>
<dbReference type="STRING" id="1420851.AU255_12540"/>
<sequence length="235" mass="27039">MNKLYRRMILMTLLAMPVSGFAAGVNNMFGFWGSVTLQGDFKALSPKLDKFNWLIMNQTRTRDDSPAGSRFSENLLFSQIGYNFNEHASLWMGYTHDTLAPLDKPFAQENRAYQDFVWKQSVGDFNFISRTRMDERFLEGTNDAGYRPRQLLMVKHPIPYLDGLSAYVGDEVMFYVNKNVFGKQGFSENRIFSGLSYQITHHIGVDLGYMGQYIDTTSGNNIFTHNLQVNFGYKF</sequence>
<dbReference type="AlphaFoldDB" id="A0A1V8MAH5"/>
<evidence type="ECO:0000313" key="2">
    <source>
        <dbReference type="EMBL" id="OQK18600.1"/>
    </source>
</evidence>
<accession>A0A1V8MAH5</accession>
<protein>
    <recommendedName>
        <fullName evidence="4">DUF2490 domain-containing protein</fullName>
    </recommendedName>
</protein>
<dbReference type="EMBL" id="LPUF01000001">
    <property type="protein sequence ID" value="OQK18600.1"/>
    <property type="molecule type" value="Genomic_DNA"/>
</dbReference>
<evidence type="ECO:0000313" key="3">
    <source>
        <dbReference type="Proteomes" id="UP000191980"/>
    </source>
</evidence>
<reference evidence="2 3" key="1">
    <citation type="submission" date="2015-12" db="EMBL/GenBank/DDBJ databases">
        <authorList>
            <person name="Shamseldin A."/>
            <person name="Moawad H."/>
            <person name="Abd El-Rahim W.M."/>
            <person name="Sadowsky M.J."/>
        </authorList>
    </citation>
    <scope>NUCLEOTIDE SEQUENCE [LARGE SCALE GENOMIC DNA]</scope>
    <source>
        <strain evidence="2 3">WF1</strain>
    </source>
</reference>
<proteinExistence type="predicted"/>
<dbReference type="Proteomes" id="UP000191980">
    <property type="component" value="Unassembled WGS sequence"/>
</dbReference>
<name>A0A1V8MAH5_9GAMM</name>
<evidence type="ECO:0000256" key="1">
    <source>
        <dbReference type="SAM" id="SignalP"/>
    </source>
</evidence>
<dbReference type="InterPro" id="IPR019619">
    <property type="entry name" value="DUF2490"/>
</dbReference>
<evidence type="ECO:0008006" key="4">
    <source>
        <dbReference type="Google" id="ProtNLM"/>
    </source>
</evidence>
<keyword evidence="3" id="KW-1185">Reference proteome</keyword>
<dbReference type="OrthoDB" id="5562928at2"/>
<gene>
    <name evidence="2" type="ORF">AU255_12540</name>
</gene>
<feature type="chain" id="PRO_5013071172" description="DUF2490 domain-containing protein" evidence="1">
    <location>
        <begin position="23"/>
        <end position="235"/>
    </location>
</feature>